<evidence type="ECO:0000256" key="2">
    <source>
        <dbReference type="ARBA" id="ARBA00006375"/>
    </source>
</evidence>
<dbReference type="GO" id="GO:0031966">
    <property type="term" value="C:mitochondrial membrane"/>
    <property type="evidence" value="ECO:0007669"/>
    <property type="project" value="UniProtKB-SubCell"/>
</dbReference>
<name>A0A1D1UMG2_RAMVA</name>
<dbReference type="Gene3D" id="1.50.40.10">
    <property type="entry name" value="Mitochondrial carrier domain"/>
    <property type="match status" value="2"/>
</dbReference>
<comment type="similarity">
    <text evidence="2 10">Belongs to the mitochondrial carrier (TC 2.A.29) family.</text>
</comment>
<evidence type="ECO:0000256" key="11">
    <source>
        <dbReference type="SAM" id="Phobius"/>
    </source>
</evidence>
<dbReference type="PANTHER" id="PTHR45624">
    <property type="entry name" value="MITOCHONDRIAL BASIC AMINO ACIDS TRANSPORTER-RELATED"/>
    <property type="match status" value="1"/>
</dbReference>
<dbReference type="SUPFAM" id="SSF103506">
    <property type="entry name" value="Mitochondrial carrier"/>
    <property type="match status" value="1"/>
</dbReference>
<dbReference type="OrthoDB" id="14252at2759"/>
<feature type="repeat" description="Solcar" evidence="9">
    <location>
        <begin position="228"/>
        <end position="314"/>
    </location>
</feature>
<evidence type="ECO:0000256" key="7">
    <source>
        <dbReference type="ARBA" id="ARBA00023128"/>
    </source>
</evidence>
<evidence type="ECO:0000256" key="9">
    <source>
        <dbReference type="PROSITE-ProRule" id="PRU00282"/>
    </source>
</evidence>
<dbReference type="GO" id="GO:1902603">
    <property type="term" value="P:carnitine transmembrane transport"/>
    <property type="evidence" value="ECO:0007669"/>
    <property type="project" value="TreeGrafter"/>
</dbReference>
<dbReference type="PROSITE" id="PS50920">
    <property type="entry name" value="SOLCAR"/>
    <property type="match status" value="3"/>
</dbReference>
<evidence type="ECO:0000256" key="10">
    <source>
        <dbReference type="RuleBase" id="RU000488"/>
    </source>
</evidence>
<keyword evidence="13" id="KW-1185">Reference proteome</keyword>
<comment type="subcellular location">
    <subcellularLocation>
        <location evidence="1">Mitochondrion membrane</location>
        <topology evidence="1">Multi-pass membrane protein</topology>
    </subcellularLocation>
</comment>
<evidence type="ECO:0000256" key="3">
    <source>
        <dbReference type="ARBA" id="ARBA00022448"/>
    </source>
</evidence>
<evidence type="ECO:0000256" key="8">
    <source>
        <dbReference type="ARBA" id="ARBA00023136"/>
    </source>
</evidence>
<dbReference type="InterPro" id="IPR050567">
    <property type="entry name" value="Mitochondrial_Carrier"/>
</dbReference>
<organism evidence="12 13">
    <name type="scientific">Ramazzottius varieornatus</name>
    <name type="common">Water bear</name>
    <name type="synonym">Tardigrade</name>
    <dbReference type="NCBI Taxonomy" id="947166"/>
    <lineage>
        <taxon>Eukaryota</taxon>
        <taxon>Metazoa</taxon>
        <taxon>Ecdysozoa</taxon>
        <taxon>Tardigrada</taxon>
        <taxon>Eutardigrada</taxon>
        <taxon>Parachela</taxon>
        <taxon>Hypsibioidea</taxon>
        <taxon>Ramazzottiidae</taxon>
        <taxon>Ramazzottius</taxon>
    </lineage>
</organism>
<dbReference type="Pfam" id="PF00153">
    <property type="entry name" value="Mito_carr"/>
    <property type="match status" value="3"/>
</dbReference>
<dbReference type="GO" id="GO:0015227">
    <property type="term" value="F:O-acyl-L-carnitine transmembrane transporter activity"/>
    <property type="evidence" value="ECO:0007669"/>
    <property type="project" value="TreeGrafter"/>
</dbReference>
<dbReference type="AlphaFoldDB" id="A0A1D1UMG2"/>
<keyword evidence="3 10" id="KW-0813">Transport</keyword>
<dbReference type="EMBL" id="BDGG01000001">
    <property type="protein sequence ID" value="GAU87338.1"/>
    <property type="molecule type" value="Genomic_DNA"/>
</dbReference>
<dbReference type="GO" id="GO:0006839">
    <property type="term" value="P:mitochondrial transport"/>
    <property type="evidence" value="ECO:0007669"/>
    <property type="project" value="TreeGrafter"/>
</dbReference>
<dbReference type="PRINTS" id="PR00926">
    <property type="entry name" value="MITOCARRIER"/>
</dbReference>
<dbReference type="InterPro" id="IPR018108">
    <property type="entry name" value="MCP_transmembrane"/>
</dbReference>
<reference evidence="12 13" key="1">
    <citation type="journal article" date="2016" name="Nat. Commun.">
        <title>Extremotolerant tardigrade genome and improved radiotolerance of human cultured cells by tardigrade-unique protein.</title>
        <authorList>
            <person name="Hashimoto T."/>
            <person name="Horikawa D.D."/>
            <person name="Saito Y."/>
            <person name="Kuwahara H."/>
            <person name="Kozuka-Hata H."/>
            <person name="Shin-I T."/>
            <person name="Minakuchi Y."/>
            <person name="Ohishi K."/>
            <person name="Motoyama A."/>
            <person name="Aizu T."/>
            <person name="Enomoto A."/>
            <person name="Kondo K."/>
            <person name="Tanaka S."/>
            <person name="Hara Y."/>
            <person name="Koshikawa S."/>
            <person name="Sagara H."/>
            <person name="Miura T."/>
            <person name="Yokobori S."/>
            <person name="Miyagawa K."/>
            <person name="Suzuki Y."/>
            <person name="Kubo T."/>
            <person name="Oyama M."/>
            <person name="Kohara Y."/>
            <person name="Fujiyama A."/>
            <person name="Arakawa K."/>
            <person name="Katayama T."/>
            <person name="Toyoda A."/>
            <person name="Kunieda T."/>
        </authorList>
    </citation>
    <scope>NUCLEOTIDE SEQUENCE [LARGE SCALE GENOMIC DNA]</scope>
    <source>
        <strain evidence="12 13">YOKOZUNA-1</strain>
    </source>
</reference>
<keyword evidence="6 11" id="KW-1133">Transmembrane helix</keyword>
<feature type="repeat" description="Solcar" evidence="9">
    <location>
        <begin position="129"/>
        <end position="217"/>
    </location>
</feature>
<dbReference type="InterPro" id="IPR023395">
    <property type="entry name" value="MCP_dom_sf"/>
</dbReference>
<sequence length="322" mass="34935">MEEKPRMERIKWVDTASEPLEGHRAQRRVSPLKDFLAGGFGGTCLVVVGHPLDTVKVRLQTMPKVAPGSVPLYTGTLDCFQKTIKQEGFRGLYKGMGAPLAGVAPIFAVSFFGFGLGKKLLQKHPDEKLTALQLFQAGCLAGVFTTAIMAPGERIKSLLQVQHGQTQPKYSGPLDVVKKLYAEGGLKSVFRGTGATLLRDVPASGVYFMSYEWLKKAVTPPGEDPSKINPLRSILAGGTAGILNWIVALPPDVLKSRLQTAAEGTYPNGMRDVFRELMREEGPRGLFKGITPVMLRAFPSNAACFLGYEVAMKFLNNAAPNL</sequence>
<feature type="transmembrane region" description="Helical" evidence="11">
    <location>
        <begin position="129"/>
        <end position="150"/>
    </location>
</feature>
<evidence type="ECO:0000256" key="5">
    <source>
        <dbReference type="ARBA" id="ARBA00022737"/>
    </source>
</evidence>
<keyword evidence="4 9" id="KW-0812">Transmembrane</keyword>
<keyword evidence="8 9" id="KW-0472">Membrane</keyword>
<dbReference type="STRING" id="947166.A0A1D1UMG2"/>
<proteinExistence type="inferred from homology"/>
<feature type="repeat" description="Solcar" evidence="9">
    <location>
        <begin position="29"/>
        <end position="120"/>
    </location>
</feature>
<evidence type="ECO:0000313" key="12">
    <source>
        <dbReference type="EMBL" id="GAU87338.1"/>
    </source>
</evidence>
<comment type="caution">
    <text evidence="12">The sequence shown here is derived from an EMBL/GenBank/DDBJ whole genome shotgun (WGS) entry which is preliminary data.</text>
</comment>
<gene>
    <name evidence="12" type="primary">RvY_00208-1</name>
    <name evidence="12" type="synonym">RvY_00208.1</name>
    <name evidence="12" type="ORF">RvY_00208</name>
</gene>
<protein>
    <submittedName>
        <fullName evidence="12">Uncharacterized protein</fullName>
    </submittedName>
</protein>
<dbReference type="Proteomes" id="UP000186922">
    <property type="component" value="Unassembled WGS sequence"/>
</dbReference>
<dbReference type="InterPro" id="IPR002067">
    <property type="entry name" value="MCP"/>
</dbReference>
<evidence type="ECO:0000256" key="6">
    <source>
        <dbReference type="ARBA" id="ARBA00022989"/>
    </source>
</evidence>
<evidence type="ECO:0000256" key="4">
    <source>
        <dbReference type="ARBA" id="ARBA00022692"/>
    </source>
</evidence>
<evidence type="ECO:0000256" key="1">
    <source>
        <dbReference type="ARBA" id="ARBA00004225"/>
    </source>
</evidence>
<accession>A0A1D1UMG2</accession>
<feature type="transmembrane region" description="Helical" evidence="11">
    <location>
        <begin position="96"/>
        <end position="117"/>
    </location>
</feature>
<dbReference type="PANTHER" id="PTHR45624:SF4">
    <property type="entry name" value="CONGESTED-LIKE TRACHEA PROTEIN-RELATED"/>
    <property type="match status" value="1"/>
</dbReference>
<keyword evidence="7" id="KW-0496">Mitochondrion</keyword>
<evidence type="ECO:0000313" key="13">
    <source>
        <dbReference type="Proteomes" id="UP000186922"/>
    </source>
</evidence>
<keyword evidence="5" id="KW-0677">Repeat</keyword>
<feature type="transmembrane region" description="Helical" evidence="11">
    <location>
        <begin position="35"/>
        <end position="52"/>
    </location>
</feature>